<dbReference type="Pfam" id="PF19055">
    <property type="entry name" value="ABC2_membrane_7"/>
    <property type="match status" value="1"/>
</dbReference>
<dbReference type="InterPro" id="IPR027417">
    <property type="entry name" value="P-loop_NTPase"/>
</dbReference>
<evidence type="ECO:0000256" key="1">
    <source>
        <dbReference type="ARBA" id="ARBA00004141"/>
    </source>
</evidence>
<keyword evidence="11" id="KW-1185">Reference proteome</keyword>
<dbReference type="Proteomes" id="UP000694941">
    <property type="component" value="Unplaced"/>
</dbReference>
<keyword evidence="4 9" id="KW-0812">Transmembrane</keyword>
<evidence type="ECO:0000256" key="2">
    <source>
        <dbReference type="ARBA" id="ARBA00005814"/>
    </source>
</evidence>
<reference evidence="12" key="1">
    <citation type="submission" date="2025-08" db="UniProtKB">
        <authorList>
            <consortium name="RefSeq"/>
        </authorList>
    </citation>
    <scope>IDENTIFICATION</scope>
    <source>
        <tissue evidence="12">Muscle</tissue>
    </source>
</reference>
<dbReference type="CDD" id="cd03213">
    <property type="entry name" value="ABCG_EPDR"/>
    <property type="match status" value="1"/>
</dbReference>
<accession>A0ABM1SVU6</accession>
<evidence type="ECO:0000256" key="6">
    <source>
        <dbReference type="ARBA" id="ARBA00022840"/>
    </source>
</evidence>
<dbReference type="SUPFAM" id="SSF52540">
    <property type="entry name" value="P-loop containing nucleoside triphosphate hydrolases"/>
    <property type="match status" value="1"/>
</dbReference>
<keyword evidence="8 9" id="KW-0472">Membrane</keyword>
<dbReference type="Gene3D" id="3.40.50.300">
    <property type="entry name" value="P-loop containing nucleotide triphosphate hydrolases"/>
    <property type="match status" value="1"/>
</dbReference>
<dbReference type="Pfam" id="PF00005">
    <property type="entry name" value="ABC_tran"/>
    <property type="match status" value="1"/>
</dbReference>
<feature type="transmembrane region" description="Helical" evidence="9">
    <location>
        <begin position="526"/>
        <end position="544"/>
    </location>
</feature>
<keyword evidence="7 9" id="KW-1133">Transmembrane helix</keyword>
<evidence type="ECO:0000256" key="9">
    <source>
        <dbReference type="SAM" id="Phobius"/>
    </source>
</evidence>
<dbReference type="InterPro" id="IPR017871">
    <property type="entry name" value="ABC_transporter-like_CS"/>
</dbReference>
<keyword evidence="5" id="KW-0547">Nucleotide-binding</keyword>
<comment type="subcellular location">
    <subcellularLocation>
        <location evidence="1">Membrane</location>
        <topology evidence="1">Multi-pass membrane protein</topology>
    </subcellularLocation>
</comment>
<feature type="transmembrane region" description="Helical" evidence="9">
    <location>
        <begin position="382"/>
        <end position="402"/>
    </location>
</feature>
<dbReference type="RefSeq" id="XP_022247752.1">
    <property type="nucleotide sequence ID" value="XM_022392044.1"/>
</dbReference>
<feature type="transmembrane region" description="Helical" evidence="9">
    <location>
        <begin position="579"/>
        <end position="599"/>
    </location>
</feature>
<feature type="transmembrane region" description="Helical" evidence="9">
    <location>
        <begin position="349"/>
        <end position="370"/>
    </location>
</feature>
<dbReference type="InterPro" id="IPR050352">
    <property type="entry name" value="ABCG_transporters"/>
</dbReference>
<evidence type="ECO:0000256" key="5">
    <source>
        <dbReference type="ARBA" id="ARBA00022741"/>
    </source>
</evidence>
<keyword evidence="6" id="KW-0067">ATP-binding</keyword>
<dbReference type="PROSITE" id="PS50893">
    <property type="entry name" value="ABC_TRANSPORTER_2"/>
    <property type="match status" value="1"/>
</dbReference>
<organism evidence="11 12">
    <name type="scientific">Limulus polyphemus</name>
    <name type="common">Atlantic horseshoe crab</name>
    <dbReference type="NCBI Taxonomy" id="6850"/>
    <lineage>
        <taxon>Eukaryota</taxon>
        <taxon>Metazoa</taxon>
        <taxon>Ecdysozoa</taxon>
        <taxon>Arthropoda</taxon>
        <taxon>Chelicerata</taxon>
        <taxon>Merostomata</taxon>
        <taxon>Xiphosura</taxon>
        <taxon>Limulidae</taxon>
        <taxon>Limulus</taxon>
    </lineage>
</organism>
<evidence type="ECO:0000256" key="8">
    <source>
        <dbReference type="ARBA" id="ARBA00023136"/>
    </source>
</evidence>
<comment type="similarity">
    <text evidence="2">Belongs to the ABC transporter superfamily. ABCG family. Eye pigment precursor importer (TC 3.A.1.204) subfamily.</text>
</comment>
<proteinExistence type="inferred from homology"/>
<sequence length="604" mass="68180">MDTGTTVSWRNICVSVSEKKNVWPICFGKKTSSATQQKRLILKNVSGEAKPGQLLAVMGASGCGKTTLLNVVAGKSCGKMVVQGSVLINGMKQSMYARSTLAYVEQTYLFVDTLTVQEHLRFQVALKLHYDLCEKEQEMKVHELLTKVQLVKQVHTRIKLLSGGEKKRLAFATEMLMDPSLLLCDEPTSGLDSFMAQNVISVLQGMAAAGRTIICTIHQPSSEVYAMFSDILLLADGRVAYMGHTNQVMDFFNSLDMFCPANYNPADYFIKVLGIPPEQDIEQRESIKRICDAWENTITSKTLQQGNSRTDRTQIVNNHFSNAFRPAPFFTQLKILGIRSFLETYREDVLIPTMLLTVMIQSILLSYIYWKQKAVQESIQNINGVHFIIINTLVFFTVFGSASTTCIRLKLFFRDNSAGLYRTDVFFLSFTTSQFPAYVLFAITCDVLVSTSAGLYHNISSCFVSILIKIFLCNAVVSTGYVIACVTNNSLIASVVLPLLITPLQLFSGFYLNIESMPIVLRWIKYISWFYYAYEASLINYWQYVDNIVCPEEQSICYRNGDDVLHTFNFKKDHLEMDILGLGVLVFAIRFLAFAILYLRTKVK</sequence>
<dbReference type="PANTHER" id="PTHR48041:SF139">
    <property type="entry name" value="PROTEIN SCARLET"/>
    <property type="match status" value="1"/>
</dbReference>
<dbReference type="InterPro" id="IPR043926">
    <property type="entry name" value="ABCG_dom"/>
</dbReference>
<evidence type="ECO:0000256" key="3">
    <source>
        <dbReference type="ARBA" id="ARBA00022448"/>
    </source>
</evidence>
<dbReference type="GeneID" id="106464356"/>
<protein>
    <submittedName>
        <fullName evidence="12">Protein white-like</fullName>
    </submittedName>
</protein>
<dbReference type="Pfam" id="PF01061">
    <property type="entry name" value="ABC2_membrane"/>
    <property type="match status" value="1"/>
</dbReference>
<feature type="transmembrane region" description="Helical" evidence="9">
    <location>
        <begin position="490"/>
        <end position="514"/>
    </location>
</feature>
<gene>
    <name evidence="12" type="primary">LOC106464356</name>
</gene>
<dbReference type="InterPro" id="IPR013525">
    <property type="entry name" value="ABC2_TM"/>
</dbReference>
<evidence type="ECO:0000256" key="4">
    <source>
        <dbReference type="ARBA" id="ARBA00022692"/>
    </source>
</evidence>
<feature type="transmembrane region" description="Helical" evidence="9">
    <location>
        <begin position="463"/>
        <end position="484"/>
    </location>
</feature>
<dbReference type="PROSITE" id="PS00211">
    <property type="entry name" value="ABC_TRANSPORTER_1"/>
    <property type="match status" value="1"/>
</dbReference>
<evidence type="ECO:0000313" key="12">
    <source>
        <dbReference type="RefSeq" id="XP_022247752.1"/>
    </source>
</evidence>
<evidence type="ECO:0000259" key="10">
    <source>
        <dbReference type="PROSITE" id="PS50893"/>
    </source>
</evidence>
<evidence type="ECO:0000256" key="7">
    <source>
        <dbReference type="ARBA" id="ARBA00022989"/>
    </source>
</evidence>
<evidence type="ECO:0000313" key="11">
    <source>
        <dbReference type="Proteomes" id="UP000694941"/>
    </source>
</evidence>
<feature type="domain" description="ABC transporter" evidence="10">
    <location>
        <begin position="17"/>
        <end position="261"/>
    </location>
</feature>
<dbReference type="InterPro" id="IPR003439">
    <property type="entry name" value="ABC_transporter-like_ATP-bd"/>
</dbReference>
<name>A0ABM1SVU6_LIMPO</name>
<dbReference type="InterPro" id="IPR003593">
    <property type="entry name" value="AAA+_ATPase"/>
</dbReference>
<dbReference type="SMART" id="SM00382">
    <property type="entry name" value="AAA"/>
    <property type="match status" value="1"/>
</dbReference>
<keyword evidence="3" id="KW-0813">Transport</keyword>
<dbReference type="PANTHER" id="PTHR48041">
    <property type="entry name" value="ABC TRANSPORTER G FAMILY MEMBER 28"/>
    <property type="match status" value="1"/>
</dbReference>
<feature type="transmembrane region" description="Helical" evidence="9">
    <location>
        <begin position="435"/>
        <end position="456"/>
    </location>
</feature>